<reference evidence="2" key="1">
    <citation type="submission" date="2020-06" db="EMBL/GenBank/DDBJ databases">
        <title>Characterization of fructooligosaccharide metabolism and fructooligosaccharide-degrading enzymes in human commensal butyrate producers.</title>
        <authorList>
            <person name="Tanno H."/>
            <person name="Fujii T."/>
            <person name="Hirano K."/>
            <person name="Maeno S."/>
            <person name="Tonozuka T."/>
            <person name="Sakamoto M."/>
            <person name="Ohkuma M."/>
            <person name="Tochio T."/>
            <person name="Endo A."/>
        </authorList>
    </citation>
    <scope>NUCLEOTIDE SEQUENCE</scope>
    <source>
        <strain evidence="2">JCM 31265</strain>
    </source>
</reference>
<protein>
    <submittedName>
        <fullName evidence="2">Uncharacterized protein</fullName>
    </submittedName>
</protein>
<comment type="caution">
    <text evidence="2">The sequence shown here is derived from an EMBL/GenBank/DDBJ whole genome shotgun (WGS) entry which is preliminary data.</text>
</comment>
<keyword evidence="1" id="KW-0472">Membrane</keyword>
<keyword evidence="1" id="KW-0812">Transmembrane</keyword>
<accession>A0AAI9NZL3</accession>
<organism evidence="2 3">
    <name type="scientific">Coprococcus eutactus</name>
    <dbReference type="NCBI Taxonomy" id="33043"/>
    <lineage>
        <taxon>Bacteria</taxon>
        <taxon>Bacillati</taxon>
        <taxon>Bacillota</taxon>
        <taxon>Clostridia</taxon>
        <taxon>Lachnospirales</taxon>
        <taxon>Lachnospiraceae</taxon>
        <taxon>Coprococcus</taxon>
    </lineage>
</organism>
<evidence type="ECO:0000313" key="2">
    <source>
        <dbReference type="EMBL" id="GFO95747.1"/>
    </source>
</evidence>
<dbReference type="AlphaFoldDB" id="A0AAI9NZL3"/>
<feature type="transmembrane region" description="Helical" evidence="1">
    <location>
        <begin position="53"/>
        <end position="75"/>
    </location>
</feature>
<sequence>MSILLSIGLVVYIILLIISCKNKGNKKIQIATQLVQGALWTLLAVDNWQNGHLITLIVYVVIIVLSFAGVVHLVVKK</sequence>
<keyword evidence="1" id="KW-1133">Transmembrane helix</keyword>
<name>A0AAI9NZL3_9FIRM</name>
<dbReference type="Proteomes" id="UP000660047">
    <property type="component" value="Unassembled WGS sequence"/>
</dbReference>
<proteinExistence type="predicted"/>
<evidence type="ECO:0000313" key="3">
    <source>
        <dbReference type="Proteomes" id="UP000660047"/>
    </source>
</evidence>
<evidence type="ECO:0000256" key="1">
    <source>
        <dbReference type="SAM" id="Phobius"/>
    </source>
</evidence>
<dbReference type="RefSeq" id="WP_055224655.1">
    <property type="nucleotide sequence ID" value="NZ_BLYL01000030.1"/>
</dbReference>
<dbReference type="EMBL" id="BLYL01000030">
    <property type="protein sequence ID" value="GFO95747.1"/>
    <property type="molecule type" value="Genomic_DNA"/>
</dbReference>
<gene>
    <name evidence="2" type="ORF">COEU31_27930</name>
</gene>